<sequence length="299" mass="33276">MKVGVTGASGMLGASLVAHLSEKHKVFATSRSKGIEGDNIEWDCFDLTDIALLNKWLEKSKLDVVIHCAAIVNVDTCEENVELATKLHVETTKAMADYLGSSDGRLIYISTDSVFDGEKRGAYSESDLENPLNVYAKTKLMGERPVQSMNNGLVLRVNIIGWTQEGDTSFAEWILKSLIGNVPLSLFYDVYFSPLHVDNLSLIIGKIIERPIFGLHHCVSSDSISKYDFGKKMAETFQLPNENINRVSVDSIEFKANRPKNMALSVKKISSALVYDIPNVIDTIKLMKHQYDNNNNLLN</sequence>
<evidence type="ECO:0000256" key="6">
    <source>
        <dbReference type="RuleBase" id="RU364082"/>
    </source>
</evidence>
<dbReference type="UniPathway" id="UPA00281"/>
<dbReference type="Proteomes" id="UP000058020">
    <property type="component" value="Chromosome"/>
</dbReference>
<dbReference type="Pfam" id="PF04321">
    <property type="entry name" value="RmlD_sub_bind"/>
    <property type="match status" value="1"/>
</dbReference>
<dbReference type="GO" id="GO:0008831">
    <property type="term" value="F:dTDP-4-dehydrorhamnose reductase activity"/>
    <property type="evidence" value="ECO:0007669"/>
    <property type="project" value="UniProtKB-EC"/>
</dbReference>
<evidence type="ECO:0000256" key="5">
    <source>
        <dbReference type="ARBA" id="ARBA00048200"/>
    </source>
</evidence>
<keyword evidence="9" id="KW-1185">Reference proteome</keyword>
<gene>
    <name evidence="8" type="ORF">SP60_02215</name>
</gene>
<evidence type="ECO:0000256" key="3">
    <source>
        <dbReference type="ARBA" id="ARBA00012929"/>
    </source>
</evidence>
<keyword evidence="6" id="KW-0521">NADP</keyword>
<evidence type="ECO:0000313" key="8">
    <source>
        <dbReference type="EMBL" id="ALE52154.1"/>
    </source>
</evidence>
<dbReference type="InterPro" id="IPR029903">
    <property type="entry name" value="RmlD-like-bd"/>
</dbReference>
<evidence type="ECO:0000256" key="4">
    <source>
        <dbReference type="ARBA" id="ARBA00017099"/>
    </source>
</evidence>
<dbReference type="RefSeq" id="WP_053951088.1">
    <property type="nucleotide sequence ID" value="NZ_CP010552.1"/>
</dbReference>
<dbReference type="Gene3D" id="3.90.25.10">
    <property type="entry name" value="UDP-galactose 4-epimerase, domain 1"/>
    <property type="match status" value="1"/>
</dbReference>
<organism evidence="8 9">
    <name type="scientific">Candidatus Thioglobus autotrophicus</name>
    <dbReference type="NCBI Taxonomy" id="1705394"/>
    <lineage>
        <taxon>Bacteria</taxon>
        <taxon>Pseudomonadati</taxon>
        <taxon>Pseudomonadota</taxon>
        <taxon>Gammaproteobacteria</taxon>
        <taxon>Candidatus Pseudothioglobaceae</taxon>
        <taxon>Candidatus Thioglobus</taxon>
    </lineage>
</organism>
<dbReference type="EC" id="1.1.1.133" evidence="3 6"/>
<evidence type="ECO:0000256" key="2">
    <source>
        <dbReference type="ARBA" id="ARBA00010944"/>
    </source>
</evidence>
<dbReference type="PANTHER" id="PTHR10491:SF4">
    <property type="entry name" value="METHIONINE ADENOSYLTRANSFERASE 2 SUBUNIT BETA"/>
    <property type="match status" value="1"/>
</dbReference>
<dbReference type="PANTHER" id="PTHR10491">
    <property type="entry name" value="DTDP-4-DEHYDRORHAMNOSE REDUCTASE"/>
    <property type="match status" value="1"/>
</dbReference>
<dbReference type="EMBL" id="CP010552">
    <property type="protein sequence ID" value="ALE52154.1"/>
    <property type="molecule type" value="Genomic_DNA"/>
</dbReference>
<comment type="catalytic activity">
    <reaction evidence="5 6">
        <text>dTDP-beta-L-rhamnose + NADP(+) = dTDP-4-dehydro-beta-L-rhamnose + NADPH + H(+)</text>
        <dbReference type="Rhea" id="RHEA:21796"/>
        <dbReference type="ChEBI" id="CHEBI:15378"/>
        <dbReference type="ChEBI" id="CHEBI:57510"/>
        <dbReference type="ChEBI" id="CHEBI:57783"/>
        <dbReference type="ChEBI" id="CHEBI:58349"/>
        <dbReference type="ChEBI" id="CHEBI:62830"/>
        <dbReference type="EC" id="1.1.1.133"/>
    </reaction>
</comment>
<evidence type="ECO:0000313" key="9">
    <source>
        <dbReference type="Proteomes" id="UP000058020"/>
    </source>
</evidence>
<dbReference type="Gene3D" id="3.40.50.720">
    <property type="entry name" value="NAD(P)-binding Rossmann-like Domain"/>
    <property type="match status" value="1"/>
</dbReference>
<proteinExistence type="inferred from homology"/>
<dbReference type="KEGG" id="tho:SP60_02215"/>
<dbReference type="CDD" id="cd05254">
    <property type="entry name" value="dTDP_HR_like_SDR_e"/>
    <property type="match status" value="1"/>
</dbReference>
<reference evidence="8 9" key="1">
    <citation type="journal article" date="2015" name="Genome Announc.">
        <title>Genome Sequence of 'Candidatus Thioglobus autotrophica' Strain EF1, a Chemoautotroph from the SUP05 Clade of Marine Gammaproteobacteria.</title>
        <authorList>
            <person name="Shah V."/>
            <person name="Morris R.M."/>
        </authorList>
    </citation>
    <scope>NUCLEOTIDE SEQUENCE [LARGE SCALE GENOMIC DNA]</scope>
    <source>
        <strain evidence="8 9">EF1</strain>
    </source>
</reference>
<evidence type="ECO:0000256" key="1">
    <source>
        <dbReference type="ARBA" id="ARBA00004781"/>
    </source>
</evidence>
<dbReference type="SUPFAM" id="SSF51735">
    <property type="entry name" value="NAD(P)-binding Rossmann-fold domains"/>
    <property type="match status" value="1"/>
</dbReference>
<comment type="cofactor">
    <cofactor evidence="6">
        <name>Mg(2+)</name>
        <dbReference type="ChEBI" id="CHEBI:18420"/>
    </cofactor>
    <text evidence="6">Binds 1 Mg(2+) ion per monomer.</text>
</comment>
<dbReference type="AlphaFoldDB" id="A0A0M4PMF9"/>
<dbReference type="InterPro" id="IPR036291">
    <property type="entry name" value="NAD(P)-bd_dom_sf"/>
</dbReference>
<dbReference type="GO" id="GO:0019305">
    <property type="term" value="P:dTDP-rhamnose biosynthetic process"/>
    <property type="evidence" value="ECO:0007669"/>
    <property type="project" value="UniProtKB-UniPathway"/>
</dbReference>
<dbReference type="OrthoDB" id="9803892at2"/>
<comment type="similarity">
    <text evidence="2 6">Belongs to the dTDP-4-dehydrorhamnose reductase family.</text>
</comment>
<feature type="domain" description="RmlD-like substrate binding" evidence="7">
    <location>
        <begin position="1"/>
        <end position="285"/>
    </location>
</feature>
<keyword evidence="6" id="KW-0560">Oxidoreductase</keyword>
<protein>
    <recommendedName>
        <fullName evidence="4 6">dTDP-4-dehydrorhamnose reductase</fullName>
        <ecNumber evidence="3 6">1.1.1.133</ecNumber>
    </recommendedName>
</protein>
<dbReference type="STRING" id="1705394.SP60_02215"/>
<dbReference type="GO" id="GO:0009243">
    <property type="term" value="P:O antigen biosynthetic process"/>
    <property type="evidence" value="ECO:0007669"/>
    <property type="project" value="UniProtKB-UniPathway"/>
</dbReference>
<comment type="function">
    <text evidence="6">Catalyzes the reduction of dTDP-6-deoxy-L-lyxo-4-hexulose to yield dTDP-L-rhamnose.</text>
</comment>
<comment type="pathway">
    <text evidence="1 6">Carbohydrate biosynthesis; dTDP-L-rhamnose biosynthesis.</text>
</comment>
<dbReference type="UniPathway" id="UPA00124"/>
<accession>A0A0M4PMF9</accession>
<dbReference type="InterPro" id="IPR005913">
    <property type="entry name" value="dTDP_dehydrorham_reduct"/>
</dbReference>
<name>A0A0M4PMF9_9GAMM</name>
<evidence type="ECO:0000259" key="7">
    <source>
        <dbReference type="Pfam" id="PF04321"/>
    </source>
</evidence>